<accession>A0ABZ2U412</accession>
<organism evidence="2 3">
    <name type="scientific">Gordonia hydrophobica</name>
    <dbReference type="NCBI Taxonomy" id="40516"/>
    <lineage>
        <taxon>Bacteria</taxon>
        <taxon>Bacillati</taxon>
        <taxon>Actinomycetota</taxon>
        <taxon>Actinomycetes</taxon>
        <taxon>Mycobacteriales</taxon>
        <taxon>Gordoniaceae</taxon>
        <taxon>Gordonia</taxon>
    </lineage>
</organism>
<dbReference type="Proteomes" id="UP001479933">
    <property type="component" value="Chromosome"/>
</dbReference>
<evidence type="ECO:0000313" key="3">
    <source>
        <dbReference type="Proteomes" id="UP001479933"/>
    </source>
</evidence>
<protein>
    <recommendedName>
        <fullName evidence="4">Lipoprotein</fullName>
    </recommendedName>
</protein>
<evidence type="ECO:0000256" key="1">
    <source>
        <dbReference type="SAM" id="SignalP"/>
    </source>
</evidence>
<dbReference type="EMBL" id="CP136137">
    <property type="protein sequence ID" value="WYY08449.1"/>
    <property type="molecule type" value="Genomic_DNA"/>
</dbReference>
<keyword evidence="1" id="KW-0732">Signal</keyword>
<evidence type="ECO:0008006" key="4">
    <source>
        <dbReference type="Google" id="ProtNLM"/>
    </source>
</evidence>
<keyword evidence="3" id="KW-1185">Reference proteome</keyword>
<name>A0ABZ2U412_9ACTN</name>
<feature type="signal peptide" evidence="1">
    <location>
        <begin position="1"/>
        <end position="22"/>
    </location>
</feature>
<evidence type="ECO:0000313" key="2">
    <source>
        <dbReference type="EMBL" id="WYY08449.1"/>
    </source>
</evidence>
<gene>
    <name evidence="2" type="ORF">RVF87_05070</name>
</gene>
<feature type="chain" id="PRO_5045860487" description="Lipoprotein" evidence="1">
    <location>
        <begin position="23"/>
        <end position="139"/>
    </location>
</feature>
<reference evidence="2 3" key="1">
    <citation type="journal article" date="2023" name="Virus Evol.">
        <title>Computational host range prediction-The good, the bad, and the ugly.</title>
        <authorList>
            <person name="Howell A.A."/>
            <person name="Versoza C.J."/>
            <person name="Pfeifer S.P."/>
        </authorList>
    </citation>
    <scope>NUCLEOTIDE SEQUENCE [LARGE SCALE GENOMIC DNA]</scope>
    <source>
        <strain evidence="2 3">1610/1b</strain>
    </source>
</reference>
<dbReference type="RefSeq" id="WP_066168999.1">
    <property type="nucleotide sequence ID" value="NZ_CP136137.1"/>
</dbReference>
<sequence length="139" mass="14320">MKHIQRLVTVALIVLCAATVLVACGSDDGAASEGVQLPADFPSQVHLVEGAILSASGESTTWQVTVQAHAADGDPLTNAVTTLTDAGFAESSRVDEPAAKSVLLSKDEDDGKQLWVNVGLSADASASRSTLIYQVSRVG</sequence>
<dbReference type="PROSITE" id="PS51257">
    <property type="entry name" value="PROKAR_LIPOPROTEIN"/>
    <property type="match status" value="1"/>
</dbReference>
<proteinExistence type="predicted"/>